<feature type="non-terminal residue" evidence="2">
    <location>
        <position position="1"/>
    </location>
</feature>
<evidence type="ECO:0000313" key="2">
    <source>
        <dbReference type="EMBL" id="CAG14700.1"/>
    </source>
</evidence>
<reference evidence="2" key="1">
    <citation type="journal article" date="2004" name="Nature">
        <title>Genome duplication in the teleost fish Tetraodon nigroviridis reveals the early vertebrate proto-karyotype.</title>
        <authorList>
            <person name="Jaillon O."/>
            <person name="Aury J.-M."/>
            <person name="Brunet F."/>
            <person name="Petit J.-L."/>
            <person name="Stange-Thomann N."/>
            <person name="Mauceli E."/>
            <person name="Bouneau L."/>
            <person name="Fischer C."/>
            <person name="Ozouf-Costaz C."/>
            <person name="Bernot A."/>
            <person name="Nicaud S."/>
            <person name="Jaffe D."/>
            <person name="Fisher S."/>
            <person name="Lutfalla G."/>
            <person name="Dossat C."/>
            <person name="Segurens B."/>
            <person name="Dasilva C."/>
            <person name="Salanoubat M."/>
            <person name="Levy M."/>
            <person name="Boudet N."/>
            <person name="Castellano S."/>
            <person name="Anthouard V."/>
            <person name="Jubin C."/>
            <person name="Castelli V."/>
            <person name="Katinka M."/>
            <person name="Vacherie B."/>
            <person name="Biemont C."/>
            <person name="Skalli Z."/>
            <person name="Cattolico L."/>
            <person name="Poulain J."/>
            <person name="De Berardinis V."/>
            <person name="Cruaud C."/>
            <person name="Duprat S."/>
            <person name="Brottier P."/>
            <person name="Coutanceau J.-P."/>
            <person name="Gouzy J."/>
            <person name="Parra G."/>
            <person name="Lardier G."/>
            <person name="Chapple C."/>
            <person name="McKernan K.J."/>
            <person name="McEwan P."/>
            <person name="Bosak S."/>
            <person name="Kellis M."/>
            <person name="Volff J.-N."/>
            <person name="Guigo R."/>
            <person name="Zody M.C."/>
            <person name="Mesirov J."/>
            <person name="Lindblad-Toh K."/>
            <person name="Birren B."/>
            <person name="Nusbaum C."/>
            <person name="Kahn D."/>
            <person name="Robinson-Rechavi M."/>
            <person name="Laudet V."/>
            <person name="Schachter V."/>
            <person name="Quetier F."/>
            <person name="Saurin W."/>
            <person name="Scarpelli C."/>
            <person name="Wincker P."/>
            <person name="Lander E.S."/>
            <person name="Weissenbach J."/>
            <person name="Roest Crollius H."/>
        </authorList>
    </citation>
    <scope>NUCLEOTIDE SEQUENCE [LARGE SCALE GENOMIC DNA]</scope>
</reference>
<dbReference type="EMBL" id="CAAE01024266">
    <property type="protein sequence ID" value="CAG14700.1"/>
    <property type="molecule type" value="Genomic_DNA"/>
</dbReference>
<organism evidence="2">
    <name type="scientific">Tetraodon nigroviridis</name>
    <name type="common">Spotted green pufferfish</name>
    <name type="synonym">Chelonodon nigroviridis</name>
    <dbReference type="NCBI Taxonomy" id="99883"/>
    <lineage>
        <taxon>Eukaryota</taxon>
        <taxon>Metazoa</taxon>
        <taxon>Chordata</taxon>
        <taxon>Craniata</taxon>
        <taxon>Vertebrata</taxon>
        <taxon>Euteleostomi</taxon>
        <taxon>Actinopterygii</taxon>
        <taxon>Neopterygii</taxon>
        <taxon>Teleostei</taxon>
        <taxon>Neoteleostei</taxon>
        <taxon>Acanthomorphata</taxon>
        <taxon>Eupercaria</taxon>
        <taxon>Tetraodontiformes</taxon>
        <taxon>Tetradontoidea</taxon>
        <taxon>Tetraodontidae</taxon>
        <taxon>Tetraodon</taxon>
    </lineage>
</organism>
<protein>
    <submittedName>
        <fullName evidence="2">(spotted green pufferfish) hypothetical protein</fullName>
    </submittedName>
</protein>
<reference evidence="2" key="2">
    <citation type="submission" date="2004-02" db="EMBL/GenBank/DDBJ databases">
        <authorList>
            <consortium name="Genoscope"/>
            <consortium name="Whitehead Institute Centre for Genome Research"/>
        </authorList>
    </citation>
    <scope>NUCLEOTIDE SEQUENCE</scope>
</reference>
<dbReference type="KEGG" id="tng:GSTEN00036778G001"/>
<proteinExistence type="predicted"/>
<comment type="caution">
    <text evidence="2">The sequence shown here is derived from an EMBL/GenBank/DDBJ whole genome shotgun (WGS) entry which is preliminary data.</text>
</comment>
<dbReference type="AlphaFoldDB" id="Q4RA83"/>
<name>Q4RA83_TETNG</name>
<accession>Q4RA83</accession>
<feature type="region of interest" description="Disordered" evidence="1">
    <location>
        <begin position="1"/>
        <end position="43"/>
    </location>
</feature>
<sequence>TCPTSRNRHRQPEAQHPLRVRRSLQQRRPQGHVEQTGGPQHQQ</sequence>
<gene>
    <name evidence="2" type="ORF">GSTENG00036778001</name>
</gene>
<evidence type="ECO:0000256" key="1">
    <source>
        <dbReference type="SAM" id="MobiDB-lite"/>
    </source>
</evidence>